<dbReference type="GO" id="GO:0030983">
    <property type="term" value="F:mismatched DNA binding"/>
    <property type="evidence" value="ECO:0007669"/>
    <property type="project" value="InterPro"/>
</dbReference>
<feature type="compositionally biased region" description="Basic and acidic residues" evidence="1">
    <location>
        <begin position="246"/>
        <end position="259"/>
    </location>
</feature>
<feature type="compositionally biased region" description="Polar residues" evidence="1">
    <location>
        <begin position="120"/>
        <end position="132"/>
    </location>
</feature>
<dbReference type="InterPro" id="IPR020568">
    <property type="entry name" value="Ribosomal_Su5_D2-typ_SF"/>
</dbReference>
<dbReference type="SUPFAM" id="SSF54211">
    <property type="entry name" value="Ribosomal protein S5 domain 2-like"/>
    <property type="match status" value="1"/>
</dbReference>
<dbReference type="GO" id="GO:0006298">
    <property type="term" value="P:mismatch repair"/>
    <property type="evidence" value="ECO:0007669"/>
    <property type="project" value="InterPro"/>
</dbReference>
<feature type="region of interest" description="Disordered" evidence="1">
    <location>
        <begin position="120"/>
        <end position="142"/>
    </location>
</feature>
<dbReference type="GO" id="GO:0005524">
    <property type="term" value="F:ATP binding"/>
    <property type="evidence" value="ECO:0007669"/>
    <property type="project" value="InterPro"/>
</dbReference>
<accession>A0A504Y6J4</accession>
<dbReference type="EMBL" id="SUNJ01014906">
    <property type="protein sequence ID" value="TPP56186.1"/>
    <property type="molecule type" value="Genomic_DNA"/>
</dbReference>
<dbReference type="Proteomes" id="UP000316759">
    <property type="component" value="Unassembled WGS sequence"/>
</dbReference>
<dbReference type="AlphaFoldDB" id="A0A504Y6J4"/>
<dbReference type="InterPro" id="IPR038973">
    <property type="entry name" value="MutL/Mlh/Pms-like"/>
</dbReference>
<evidence type="ECO:0000313" key="3">
    <source>
        <dbReference type="EMBL" id="TPP56186.1"/>
    </source>
</evidence>
<keyword evidence="4" id="KW-1185">Reference proteome</keyword>
<dbReference type="GO" id="GO:0032389">
    <property type="term" value="C:MutLalpha complex"/>
    <property type="evidence" value="ECO:0007669"/>
    <property type="project" value="TreeGrafter"/>
</dbReference>
<dbReference type="SMART" id="SM01340">
    <property type="entry name" value="DNA_mis_repair"/>
    <property type="match status" value="1"/>
</dbReference>
<evidence type="ECO:0000256" key="1">
    <source>
        <dbReference type="SAM" id="MobiDB-lite"/>
    </source>
</evidence>
<dbReference type="InterPro" id="IPR013507">
    <property type="entry name" value="DNA_mismatch_S5_2-like"/>
</dbReference>
<dbReference type="Gene3D" id="3.30.230.10">
    <property type="match status" value="1"/>
</dbReference>
<gene>
    <name evidence="3" type="ORF">FGIG_09458</name>
</gene>
<dbReference type="PANTHER" id="PTHR10073:SF12">
    <property type="entry name" value="DNA MISMATCH REPAIR PROTEIN MLH1"/>
    <property type="match status" value="1"/>
</dbReference>
<dbReference type="PANTHER" id="PTHR10073">
    <property type="entry name" value="DNA MISMATCH REPAIR PROTEIN MLH, PMS, MUTL"/>
    <property type="match status" value="1"/>
</dbReference>
<sequence>MTIYTFPPIRCIRTFVDLRTTAGWSRIDAVRTVVGSNVAENLVGFSSSQAEISEDTKFAVERLGLRYEGLLTKPSQITSGNNPSLKLFLFINNRMVECTVIKRALESSYGAVLSRALQSSPMTTSSPTAGRRSSSSSSSYSGLFRPTGLRALSASTLFVYLNIQLPAASLDVNVHPTKSEVHFMHEEQIVRAIQDAAERSLLSCAQVRTFLTRALPLSTLNSSTTEDSSKTDASTPMRSKMIRPQENVRIDTREQRLERFVSYSSMKVSTSDRNPNVSRSDTVDETPGSPSLDDLDDLMSSTVENEENHDPNNSNPDAHTPDPTKSNEMPTAMKVDPSESPQLTAKPVVFLTPSAVSKTSDTKSESSDFLSPSSTLECVKTVSASTLPTMPKRRCVRLRSVLEMRRRLEQQVDPEARRVLRTCKFIGSVNRSCCLVQQETDLLLIRLQPLTRAFFYQLTVTNFANHGELVFSEPVPLQELALLASSMTRSNDTDMEAQARAAQIAETLSLHAPMLWDYFSIRIETGIDGRVMLHGIPLYVPDLDRLPIFITRLGTGVQWSEEATCFENVCSILADFYALSDPLNPNSDAIQSDTDSDQSINDSATYSKIPWRWMVEHVVWPALASSLWPSRGLLFETPPVSTSFNESVLPETACFRLTRLADLYKVFERC</sequence>
<feature type="domain" description="DNA mismatch repair protein S5" evidence="2">
    <location>
        <begin position="30"/>
        <end position="202"/>
    </location>
</feature>
<proteinExistence type="predicted"/>
<evidence type="ECO:0000259" key="2">
    <source>
        <dbReference type="SMART" id="SM01340"/>
    </source>
</evidence>
<feature type="region of interest" description="Disordered" evidence="1">
    <location>
        <begin position="220"/>
        <end position="344"/>
    </location>
</feature>
<dbReference type="InterPro" id="IPR014721">
    <property type="entry name" value="Ribsml_uS5_D2-typ_fold_subgr"/>
</dbReference>
<comment type="caution">
    <text evidence="3">The sequence shown here is derived from an EMBL/GenBank/DDBJ whole genome shotgun (WGS) entry which is preliminary data.</text>
</comment>
<dbReference type="STRING" id="46835.A0A504Y6J4"/>
<protein>
    <recommendedName>
        <fullName evidence="2">DNA mismatch repair protein S5 domain-containing protein</fullName>
    </recommendedName>
</protein>
<evidence type="ECO:0000313" key="4">
    <source>
        <dbReference type="Proteomes" id="UP000316759"/>
    </source>
</evidence>
<dbReference type="Pfam" id="PF01119">
    <property type="entry name" value="DNA_mis_repair"/>
    <property type="match status" value="2"/>
</dbReference>
<dbReference type="OrthoDB" id="10263226at2759"/>
<dbReference type="GO" id="GO:0140664">
    <property type="term" value="F:ATP-dependent DNA damage sensor activity"/>
    <property type="evidence" value="ECO:0007669"/>
    <property type="project" value="InterPro"/>
</dbReference>
<dbReference type="Pfam" id="PF16413">
    <property type="entry name" value="Mlh1_C"/>
    <property type="match status" value="1"/>
</dbReference>
<feature type="compositionally biased region" description="Polar residues" evidence="1">
    <location>
        <begin position="262"/>
        <end position="280"/>
    </location>
</feature>
<organism evidence="3 4">
    <name type="scientific">Fasciola gigantica</name>
    <name type="common">Giant liver fluke</name>
    <dbReference type="NCBI Taxonomy" id="46835"/>
    <lineage>
        <taxon>Eukaryota</taxon>
        <taxon>Metazoa</taxon>
        <taxon>Spiralia</taxon>
        <taxon>Lophotrochozoa</taxon>
        <taxon>Platyhelminthes</taxon>
        <taxon>Trematoda</taxon>
        <taxon>Digenea</taxon>
        <taxon>Plagiorchiida</taxon>
        <taxon>Echinostomata</taxon>
        <taxon>Echinostomatoidea</taxon>
        <taxon>Fasciolidae</taxon>
        <taxon>Fasciola</taxon>
    </lineage>
</organism>
<dbReference type="InterPro" id="IPR032189">
    <property type="entry name" value="Mlh1_C"/>
</dbReference>
<feature type="compositionally biased region" description="Polar residues" evidence="1">
    <location>
        <begin position="311"/>
        <end position="329"/>
    </location>
</feature>
<dbReference type="GO" id="GO:0016887">
    <property type="term" value="F:ATP hydrolysis activity"/>
    <property type="evidence" value="ECO:0007669"/>
    <property type="project" value="InterPro"/>
</dbReference>
<name>A0A504Y6J4_FASGI</name>
<reference evidence="3 4" key="1">
    <citation type="submission" date="2019-04" db="EMBL/GenBank/DDBJ databases">
        <title>Annotation for the trematode Fasciola gigantica.</title>
        <authorList>
            <person name="Choi Y.-J."/>
        </authorList>
    </citation>
    <scope>NUCLEOTIDE SEQUENCE [LARGE SCALE GENOMIC DNA]</scope>
    <source>
        <strain evidence="3">Uganda_cow_1</strain>
    </source>
</reference>
<feature type="compositionally biased region" description="Polar residues" evidence="1">
    <location>
        <begin position="220"/>
        <end position="237"/>
    </location>
</feature>